<keyword evidence="3" id="KW-1185">Reference proteome</keyword>
<dbReference type="AlphaFoldDB" id="A0A370H5L0"/>
<keyword evidence="2" id="KW-0808">Transferase</keyword>
<dbReference type="GO" id="GO:0016740">
    <property type="term" value="F:transferase activity"/>
    <property type="evidence" value="ECO:0007669"/>
    <property type="project" value="UniProtKB-KW"/>
</dbReference>
<reference evidence="2 3" key="1">
    <citation type="submission" date="2018-07" db="EMBL/GenBank/DDBJ databases">
        <title>Genomic Encyclopedia of Type Strains, Phase IV (KMG-IV): sequencing the most valuable type-strain genomes for metagenomic binning, comparative biology and taxonomic classification.</title>
        <authorList>
            <person name="Goeker M."/>
        </authorList>
    </citation>
    <scope>NUCLEOTIDE SEQUENCE [LARGE SCALE GENOMIC DNA]</scope>
    <source>
        <strain evidence="2 3">DSM 44952</strain>
    </source>
</reference>
<dbReference type="Proteomes" id="UP000255355">
    <property type="component" value="Unassembled WGS sequence"/>
</dbReference>
<dbReference type="OrthoDB" id="9799092at2"/>
<comment type="caution">
    <text evidence="2">The sequence shown here is derived from an EMBL/GenBank/DDBJ whole genome shotgun (WGS) entry which is preliminary data.</text>
</comment>
<dbReference type="STRING" id="1210089.GCA_001613165_01191"/>
<name>A0A370H5L0_9NOCA</name>
<dbReference type="PANTHER" id="PTHR34822">
    <property type="entry name" value="GRPB DOMAIN PROTEIN (AFU_ORTHOLOGUE AFUA_1G01530)"/>
    <property type="match status" value="1"/>
</dbReference>
<keyword evidence="1" id="KW-0173">Coenzyme A biosynthesis</keyword>
<sequence length="180" mass="20389">MPRVHIRVVSYDADWPRQARAAIAELNTALPGLFRDIEHMGSTAVPDLPAKPIIDLMASVRDLDAAISREHTLAALGYFREDNGMSNRLFYPRTGASGQRTHHLHVVRAEDWDDQNERILRDFLRTHPGAAADYAALKQQLAVELSDPLEYTRRKTDLIQQLVDQARTDLGLPLVDVWEE</sequence>
<proteinExistence type="predicted"/>
<protein>
    <submittedName>
        <fullName evidence="2">GrpB-like predicted nucleotidyltransferase (UPF0157 family)</fullName>
    </submittedName>
</protein>
<dbReference type="InterPro" id="IPR043519">
    <property type="entry name" value="NT_sf"/>
</dbReference>
<dbReference type="Gene3D" id="3.30.460.10">
    <property type="entry name" value="Beta Polymerase, domain 2"/>
    <property type="match status" value="1"/>
</dbReference>
<evidence type="ECO:0000313" key="2">
    <source>
        <dbReference type="EMBL" id="RDI51672.1"/>
    </source>
</evidence>
<organism evidence="2 3">
    <name type="scientific">Nocardia mexicana</name>
    <dbReference type="NCBI Taxonomy" id="279262"/>
    <lineage>
        <taxon>Bacteria</taxon>
        <taxon>Bacillati</taxon>
        <taxon>Actinomycetota</taxon>
        <taxon>Actinomycetes</taxon>
        <taxon>Mycobacteriales</taxon>
        <taxon>Nocardiaceae</taxon>
        <taxon>Nocardia</taxon>
    </lineage>
</organism>
<accession>A0A370H5L0</accession>
<dbReference type="Pfam" id="PF04229">
    <property type="entry name" value="GrpB"/>
    <property type="match status" value="1"/>
</dbReference>
<dbReference type="InterPro" id="IPR007344">
    <property type="entry name" value="GrpB/CoaE"/>
</dbReference>
<dbReference type="EMBL" id="QQAZ01000004">
    <property type="protein sequence ID" value="RDI51672.1"/>
    <property type="molecule type" value="Genomic_DNA"/>
</dbReference>
<dbReference type="GO" id="GO:0015937">
    <property type="term" value="P:coenzyme A biosynthetic process"/>
    <property type="evidence" value="ECO:0007669"/>
    <property type="project" value="UniProtKB-KW"/>
</dbReference>
<evidence type="ECO:0000256" key="1">
    <source>
        <dbReference type="ARBA" id="ARBA00022993"/>
    </source>
</evidence>
<dbReference type="SUPFAM" id="SSF81301">
    <property type="entry name" value="Nucleotidyltransferase"/>
    <property type="match status" value="1"/>
</dbReference>
<gene>
    <name evidence="2" type="ORF">DFR68_104156</name>
</gene>
<evidence type="ECO:0000313" key="3">
    <source>
        <dbReference type="Proteomes" id="UP000255355"/>
    </source>
</evidence>
<dbReference type="PANTHER" id="PTHR34822:SF1">
    <property type="entry name" value="GRPB FAMILY PROTEIN"/>
    <property type="match status" value="1"/>
</dbReference>